<dbReference type="InterPro" id="IPR000415">
    <property type="entry name" value="Nitroreductase-like"/>
</dbReference>
<protein>
    <submittedName>
        <fullName evidence="2">Nitroreductase</fullName>
    </submittedName>
</protein>
<dbReference type="Gene3D" id="3.40.109.10">
    <property type="entry name" value="NADH Oxidase"/>
    <property type="match status" value="1"/>
</dbReference>
<name>A0A1M4SSG7_9BACT</name>
<reference evidence="3" key="1">
    <citation type="submission" date="2016-11" db="EMBL/GenBank/DDBJ databases">
        <authorList>
            <person name="Varghese N."/>
            <person name="Submissions S."/>
        </authorList>
    </citation>
    <scope>NUCLEOTIDE SEQUENCE [LARGE SCALE GENOMIC DNA]</scope>
    <source>
        <strain evidence="3">DSM 9756</strain>
    </source>
</reference>
<keyword evidence="3" id="KW-1185">Reference proteome</keyword>
<feature type="domain" description="Nitroreductase" evidence="1">
    <location>
        <begin position="14"/>
        <end position="68"/>
    </location>
</feature>
<gene>
    <name evidence="2" type="ORF">SAMN02745206_00173</name>
</gene>
<dbReference type="SUPFAM" id="SSF55469">
    <property type="entry name" value="FMN-dependent nitroreductase-like"/>
    <property type="match status" value="1"/>
</dbReference>
<dbReference type="AlphaFoldDB" id="A0A1M4SSG7"/>
<dbReference type="Pfam" id="PF00881">
    <property type="entry name" value="Nitroreductase"/>
    <property type="match status" value="2"/>
</dbReference>
<organism evidence="2 3">
    <name type="scientific">Desulfacinum infernum DSM 9756</name>
    <dbReference type="NCBI Taxonomy" id="1121391"/>
    <lineage>
        <taxon>Bacteria</taxon>
        <taxon>Pseudomonadati</taxon>
        <taxon>Thermodesulfobacteriota</taxon>
        <taxon>Syntrophobacteria</taxon>
        <taxon>Syntrophobacterales</taxon>
        <taxon>Syntrophobacteraceae</taxon>
        <taxon>Desulfacinum</taxon>
    </lineage>
</organism>
<dbReference type="InterPro" id="IPR029479">
    <property type="entry name" value="Nitroreductase"/>
</dbReference>
<dbReference type="EMBL" id="FQVB01000003">
    <property type="protein sequence ID" value="SHE35126.1"/>
    <property type="molecule type" value="Genomic_DNA"/>
</dbReference>
<evidence type="ECO:0000313" key="2">
    <source>
        <dbReference type="EMBL" id="SHE35126.1"/>
    </source>
</evidence>
<evidence type="ECO:0000259" key="1">
    <source>
        <dbReference type="Pfam" id="PF00881"/>
    </source>
</evidence>
<dbReference type="STRING" id="1121391.SAMN02745206_00173"/>
<dbReference type="OrthoDB" id="9809288at2"/>
<dbReference type="InterPro" id="IPR050627">
    <property type="entry name" value="Nitroreductase/BluB"/>
</dbReference>
<dbReference type="Proteomes" id="UP000184076">
    <property type="component" value="Unassembled WGS sequence"/>
</dbReference>
<sequence length="174" mass="19416">MTQVQEKPAVLQAIYERRSVRHFQDAPVERGQVMEALRAASWAPSGLNNQPWRFALVWDPELRNTLAGLTRYAATLKAAAVLIPVFLDKESSYDYVKDCQAVGAALQNLLLACHAQGLGAVWIGEILKNKEKVREALGLPERLELMAVVAVGHPAHTKQSSHRRPLEELIVFDR</sequence>
<dbReference type="RefSeq" id="WP_073036036.1">
    <property type="nucleotide sequence ID" value="NZ_FQVB01000003.1"/>
</dbReference>
<proteinExistence type="predicted"/>
<feature type="domain" description="Nitroreductase" evidence="1">
    <location>
        <begin position="73"/>
        <end position="153"/>
    </location>
</feature>
<evidence type="ECO:0000313" key="3">
    <source>
        <dbReference type="Proteomes" id="UP000184076"/>
    </source>
</evidence>
<accession>A0A1M4SSG7</accession>
<dbReference type="GO" id="GO:0016491">
    <property type="term" value="F:oxidoreductase activity"/>
    <property type="evidence" value="ECO:0007669"/>
    <property type="project" value="InterPro"/>
</dbReference>
<dbReference type="PANTHER" id="PTHR23026">
    <property type="entry name" value="NADPH NITROREDUCTASE"/>
    <property type="match status" value="1"/>
</dbReference>
<dbReference type="CDD" id="cd02136">
    <property type="entry name" value="PnbA_NfnB-like"/>
    <property type="match status" value="1"/>
</dbReference>
<dbReference type="PANTHER" id="PTHR23026:SF123">
    <property type="entry name" value="NAD(P)H NITROREDUCTASE RV3131-RELATED"/>
    <property type="match status" value="1"/>
</dbReference>